<name>A0ABR9ZJK0_9CORY</name>
<sequence>MSGILGWALEPFHYSFIQQALLVVSVVAISAGLLSCWLVLVGWSLLGDAVSHAVLPGVVLAFILGLPFAVGALVAALLAVGLVHAVGSGSTLKEDTSIGIVFTTLFAVGLVMVSLTPASGHVQELLFGNLLGVSHSALLQVLICGAAAVVLVAIFGRAFTLWAFDPIHTRTLGFPVHVIRSALLVAMALVVVAGVQAVGVILVVSLLITPGATAYLLTTRIQRMLLIAPVVAWISGVGGILLSYYLDISSGGTIVTVQSSIFACAYLFGAREGLVTRVLMRRAEGSRA</sequence>
<gene>
    <name evidence="8" type="ORF">IRY30_03420</name>
</gene>
<protein>
    <submittedName>
        <fullName evidence="8">Metal ABC transporter permease</fullName>
    </submittedName>
</protein>
<keyword evidence="9" id="KW-1185">Reference proteome</keyword>
<dbReference type="InterPro" id="IPR001626">
    <property type="entry name" value="ABC_TroCD"/>
</dbReference>
<evidence type="ECO:0000256" key="2">
    <source>
        <dbReference type="ARBA" id="ARBA00008034"/>
    </source>
</evidence>
<dbReference type="InterPro" id="IPR037294">
    <property type="entry name" value="ABC_BtuC-like"/>
</dbReference>
<evidence type="ECO:0000256" key="4">
    <source>
        <dbReference type="ARBA" id="ARBA00022989"/>
    </source>
</evidence>
<feature type="transmembrane region" description="Helical" evidence="7">
    <location>
        <begin position="137"/>
        <end position="160"/>
    </location>
</feature>
<evidence type="ECO:0000256" key="1">
    <source>
        <dbReference type="ARBA" id="ARBA00004141"/>
    </source>
</evidence>
<feature type="transmembrane region" description="Helical" evidence="7">
    <location>
        <begin position="21"/>
        <end position="46"/>
    </location>
</feature>
<keyword evidence="6" id="KW-0813">Transport</keyword>
<dbReference type="SUPFAM" id="SSF81345">
    <property type="entry name" value="ABC transporter involved in vitamin B12 uptake, BtuC"/>
    <property type="match status" value="1"/>
</dbReference>
<evidence type="ECO:0000256" key="3">
    <source>
        <dbReference type="ARBA" id="ARBA00022692"/>
    </source>
</evidence>
<feature type="transmembrane region" description="Helical" evidence="7">
    <location>
        <begin position="98"/>
        <end position="117"/>
    </location>
</feature>
<proteinExistence type="inferred from homology"/>
<dbReference type="Proteomes" id="UP000635902">
    <property type="component" value="Unassembled WGS sequence"/>
</dbReference>
<evidence type="ECO:0000256" key="6">
    <source>
        <dbReference type="RuleBase" id="RU003943"/>
    </source>
</evidence>
<keyword evidence="5 7" id="KW-0472">Membrane</keyword>
<feature type="transmembrane region" description="Helical" evidence="7">
    <location>
        <begin position="197"/>
        <end position="217"/>
    </location>
</feature>
<feature type="transmembrane region" description="Helical" evidence="7">
    <location>
        <begin position="224"/>
        <end position="246"/>
    </location>
</feature>
<dbReference type="PANTHER" id="PTHR30477:SF13">
    <property type="entry name" value="IRON TRANSPORT SYSTEM MEMBRANE PROTEIN HI_0360-RELATED"/>
    <property type="match status" value="1"/>
</dbReference>
<organism evidence="8 9">
    <name type="scientific">Corynebacterium suicordis DSM 45110</name>
    <dbReference type="NCBI Taxonomy" id="1121369"/>
    <lineage>
        <taxon>Bacteria</taxon>
        <taxon>Bacillati</taxon>
        <taxon>Actinomycetota</taxon>
        <taxon>Actinomycetes</taxon>
        <taxon>Mycobacteriales</taxon>
        <taxon>Corynebacteriaceae</taxon>
        <taxon>Corynebacterium</taxon>
    </lineage>
</organism>
<dbReference type="Gene3D" id="1.10.3470.10">
    <property type="entry name" value="ABC transporter involved in vitamin B12 uptake, BtuC"/>
    <property type="match status" value="1"/>
</dbReference>
<keyword evidence="4 7" id="KW-1133">Transmembrane helix</keyword>
<reference evidence="8 9" key="1">
    <citation type="submission" date="2020-10" db="EMBL/GenBank/DDBJ databases">
        <title>Novel species in genus Corynebacterium.</title>
        <authorList>
            <person name="Zhang G."/>
        </authorList>
    </citation>
    <scope>NUCLEOTIDE SEQUENCE [LARGE SCALE GENOMIC DNA]</scope>
    <source>
        <strain evidence="8 9">DSM 45110</strain>
    </source>
</reference>
<dbReference type="RefSeq" id="WP_194555970.1">
    <property type="nucleotide sequence ID" value="NZ_JADKMY010000001.1"/>
</dbReference>
<accession>A0ABR9ZJK0</accession>
<evidence type="ECO:0000313" key="9">
    <source>
        <dbReference type="Proteomes" id="UP000635902"/>
    </source>
</evidence>
<dbReference type="Pfam" id="PF00950">
    <property type="entry name" value="ABC-3"/>
    <property type="match status" value="1"/>
</dbReference>
<comment type="subcellular location">
    <subcellularLocation>
        <location evidence="6">Cell membrane</location>
        <topology evidence="6">Multi-pass membrane protein</topology>
    </subcellularLocation>
    <subcellularLocation>
        <location evidence="1">Membrane</location>
        <topology evidence="1">Multi-pass membrane protein</topology>
    </subcellularLocation>
</comment>
<evidence type="ECO:0000256" key="5">
    <source>
        <dbReference type="ARBA" id="ARBA00023136"/>
    </source>
</evidence>
<comment type="similarity">
    <text evidence="2 6">Belongs to the ABC-3 integral membrane protein family.</text>
</comment>
<feature type="transmembrane region" description="Helical" evidence="7">
    <location>
        <begin position="252"/>
        <end position="270"/>
    </location>
</feature>
<keyword evidence="3 6" id="KW-0812">Transmembrane</keyword>
<evidence type="ECO:0000256" key="7">
    <source>
        <dbReference type="SAM" id="Phobius"/>
    </source>
</evidence>
<feature type="transmembrane region" description="Helical" evidence="7">
    <location>
        <begin position="172"/>
        <end position="191"/>
    </location>
</feature>
<dbReference type="EMBL" id="JADKMY010000001">
    <property type="protein sequence ID" value="MBF4553134.1"/>
    <property type="molecule type" value="Genomic_DNA"/>
</dbReference>
<dbReference type="PANTHER" id="PTHR30477">
    <property type="entry name" value="ABC-TRANSPORTER METAL-BINDING PROTEIN"/>
    <property type="match status" value="1"/>
</dbReference>
<feature type="transmembrane region" description="Helical" evidence="7">
    <location>
        <begin position="58"/>
        <end position="86"/>
    </location>
</feature>
<comment type="caution">
    <text evidence="8">The sequence shown here is derived from an EMBL/GenBank/DDBJ whole genome shotgun (WGS) entry which is preliminary data.</text>
</comment>
<evidence type="ECO:0000313" key="8">
    <source>
        <dbReference type="EMBL" id="MBF4553134.1"/>
    </source>
</evidence>